<dbReference type="GO" id="GO:0043527">
    <property type="term" value="C:tRNA methyltransferase complex"/>
    <property type="evidence" value="ECO:0007669"/>
    <property type="project" value="UniProtKB-ARBA"/>
</dbReference>
<dbReference type="Gene3D" id="3.40.50.150">
    <property type="entry name" value="Vaccinia Virus protein VP39"/>
    <property type="match status" value="1"/>
</dbReference>
<dbReference type="PIRSF" id="PIRSF017259">
    <property type="entry name" value="tRNA_mtfrase_TRM11"/>
    <property type="match status" value="1"/>
</dbReference>
<dbReference type="PANTHER" id="PTHR13370">
    <property type="entry name" value="RNA METHYLASE-RELATED"/>
    <property type="match status" value="1"/>
</dbReference>
<dbReference type="VEuPathDB" id="PlasmoDB:PRELSG_1254700"/>
<protein>
    <submittedName>
        <fullName evidence="5">tRNA guanosine-2'-O-methyltransferase, putative</fullName>
        <ecNumber evidence="5">2.1.1.34</ecNumber>
    </submittedName>
</protein>
<dbReference type="GO" id="GO:0003676">
    <property type="term" value="F:nucleic acid binding"/>
    <property type="evidence" value="ECO:0007669"/>
    <property type="project" value="InterPro"/>
</dbReference>
<sequence length="456" mass="53443">MSYLIWFRSHNRYDDCKISELKSLLEIFCDKRKELWLNEKENNYKGEVFLKVNITEEELWKNVLSRSILIKGVVDLWGEGNSYDDLLKNLTTKKHLFENNLRNKKWCFYFNSFGKVVNQIDKKKKMDYFKIFFDEFRDIDLINPDVHIALFEEYDKKNSKILKKVYFGKCIVLRKYQNSIFNTYEKTTEKPKISWWKNYALNKRPILGPTTTDNELAFIMCNIAKIKNGHIVLDPFVGSGGLLVSCSIFNAICIGNDIDIRLLKGYRLSYLNPHIEHQNDKKNIFQNFLHYNLNMPDILVSDNSKPIWNFFHKPWVDAIVTDPPYGNRATIRTSVKNSSNAKNKGDIINNNEFNENSAIINNNENELERKNTLNKKTINYRCAAAIKDLLNIASHTLVDNGMLVFLLPVQLKTIKEEIEILNHSDFYLISYDLQTLTSFSGRLIVSMQRKNRTFSS</sequence>
<dbReference type="InterPro" id="IPR002052">
    <property type="entry name" value="DNA_methylase_N6_adenine_CS"/>
</dbReference>
<dbReference type="RefSeq" id="XP_028534659.1">
    <property type="nucleotide sequence ID" value="XM_028678362.1"/>
</dbReference>
<dbReference type="Pfam" id="PF01170">
    <property type="entry name" value="UPF0020"/>
    <property type="match status" value="1"/>
</dbReference>
<dbReference type="SUPFAM" id="SSF53335">
    <property type="entry name" value="S-adenosyl-L-methionine-dependent methyltransferases"/>
    <property type="match status" value="1"/>
</dbReference>
<dbReference type="PROSITE" id="PS00092">
    <property type="entry name" value="N6_MTASE"/>
    <property type="match status" value="1"/>
</dbReference>
<dbReference type="AlphaFoldDB" id="A0A1J1H9R5"/>
<dbReference type="Proteomes" id="UP000220158">
    <property type="component" value="Chromosome 12"/>
</dbReference>
<evidence type="ECO:0000259" key="3">
    <source>
        <dbReference type="Pfam" id="PF01170"/>
    </source>
</evidence>
<evidence type="ECO:0000313" key="5">
    <source>
        <dbReference type="EMBL" id="CRH01660.1"/>
    </source>
</evidence>
<dbReference type="InterPro" id="IPR000241">
    <property type="entry name" value="RlmKL-like_Mtase"/>
</dbReference>
<dbReference type="GO" id="GO:0005737">
    <property type="term" value="C:cytoplasm"/>
    <property type="evidence" value="ECO:0007669"/>
    <property type="project" value="TreeGrafter"/>
</dbReference>
<dbReference type="GO" id="GO:0032259">
    <property type="term" value="P:methylation"/>
    <property type="evidence" value="ECO:0007669"/>
    <property type="project" value="UniProtKB-KW"/>
</dbReference>
<dbReference type="InterPro" id="IPR059073">
    <property type="entry name" value="TRMT11_N"/>
</dbReference>
<dbReference type="Pfam" id="PF25904">
    <property type="entry name" value="Tmrp11_N"/>
    <property type="match status" value="1"/>
</dbReference>
<evidence type="ECO:0000256" key="1">
    <source>
        <dbReference type="ARBA" id="ARBA00022603"/>
    </source>
</evidence>
<feature type="domain" description="tRNA (guanine(10)-N(2))-methyltransferase TRMT11 N-terminal" evidence="4">
    <location>
        <begin position="1"/>
        <end position="171"/>
    </location>
</feature>
<dbReference type="KEGG" id="prel:PRELSG_1254700"/>
<keyword evidence="2 5" id="KW-0808">Transferase</keyword>
<organism evidence="5 6">
    <name type="scientific">Plasmodium relictum</name>
    <dbReference type="NCBI Taxonomy" id="85471"/>
    <lineage>
        <taxon>Eukaryota</taxon>
        <taxon>Sar</taxon>
        <taxon>Alveolata</taxon>
        <taxon>Apicomplexa</taxon>
        <taxon>Aconoidasida</taxon>
        <taxon>Haemosporida</taxon>
        <taxon>Plasmodiidae</taxon>
        <taxon>Plasmodium</taxon>
        <taxon>Plasmodium (Haemamoeba)</taxon>
    </lineage>
</organism>
<evidence type="ECO:0000256" key="2">
    <source>
        <dbReference type="ARBA" id="ARBA00022679"/>
    </source>
</evidence>
<dbReference type="EC" id="2.1.1.34" evidence="5"/>
<reference evidence="5 6" key="1">
    <citation type="submission" date="2015-04" db="EMBL/GenBank/DDBJ databases">
        <authorList>
            <consortium name="Pathogen Informatics"/>
        </authorList>
    </citation>
    <scope>NUCLEOTIDE SEQUENCE [LARGE SCALE GENOMIC DNA]</scope>
    <source>
        <strain evidence="5 6">SGS1</strain>
    </source>
</reference>
<dbReference type="OMA" id="SCNLNRY"/>
<dbReference type="GeneID" id="39737791"/>
<dbReference type="InterPro" id="IPR029063">
    <property type="entry name" value="SAM-dependent_MTases_sf"/>
</dbReference>
<evidence type="ECO:0000313" key="6">
    <source>
        <dbReference type="Proteomes" id="UP000220158"/>
    </source>
</evidence>
<dbReference type="OrthoDB" id="296065at2759"/>
<keyword evidence="1 5" id="KW-0489">Methyltransferase</keyword>
<feature type="domain" description="Ribosomal RNA large subunit methyltransferase K/L-like methyltransferase" evidence="3">
    <location>
        <begin position="203"/>
        <end position="247"/>
    </location>
</feature>
<dbReference type="PANTHER" id="PTHR13370:SF3">
    <property type="entry name" value="TRNA (GUANINE(10)-N2)-METHYLTRANSFERASE HOMOLOG"/>
    <property type="match status" value="1"/>
</dbReference>
<dbReference type="GO" id="GO:0141100">
    <property type="term" value="F:tRNA (guanine(18)-2'-O)-methyltransferase activity"/>
    <property type="evidence" value="ECO:0007669"/>
    <property type="project" value="UniProtKB-EC"/>
</dbReference>
<dbReference type="PRINTS" id="PR00507">
    <property type="entry name" value="N12N6MTFRASE"/>
</dbReference>
<accession>A0A1J1H9R5</accession>
<gene>
    <name evidence="5" type="ORF">PRELSG_1254700</name>
</gene>
<proteinExistence type="predicted"/>
<name>A0A1J1H9R5_PLARL</name>
<evidence type="ECO:0000259" key="4">
    <source>
        <dbReference type="Pfam" id="PF25904"/>
    </source>
</evidence>
<dbReference type="EMBL" id="LN835307">
    <property type="protein sequence ID" value="CRH01660.1"/>
    <property type="molecule type" value="Genomic_DNA"/>
</dbReference>
<keyword evidence="6" id="KW-1185">Reference proteome</keyword>